<evidence type="ECO:0000313" key="1">
    <source>
        <dbReference type="EMBL" id="GAU39027.1"/>
    </source>
</evidence>
<accession>A0A2Z6P8S8</accession>
<dbReference type="AlphaFoldDB" id="A0A2Z6P8S8"/>
<evidence type="ECO:0008006" key="3">
    <source>
        <dbReference type="Google" id="ProtNLM"/>
    </source>
</evidence>
<reference evidence="2" key="1">
    <citation type="journal article" date="2017" name="Front. Plant Sci.">
        <title>Climate Clever Clovers: New Paradigm to Reduce the Environmental Footprint of Ruminants by Breeding Low Methanogenic Forages Utilizing Haplotype Variation.</title>
        <authorList>
            <person name="Kaur P."/>
            <person name="Appels R."/>
            <person name="Bayer P.E."/>
            <person name="Keeble-Gagnere G."/>
            <person name="Wang J."/>
            <person name="Hirakawa H."/>
            <person name="Shirasawa K."/>
            <person name="Vercoe P."/>
            <person name="Stefanova K."/>
            <person name="Durmic Z."/>
            <person name="Nichols P."/>
            <person name="Revell C."/>
            <person name="Isobe S.N."/>
            <person name="Edwards D."/>
            <person name="Erskine W."/>
        </authorList>
    </citation>
    <scope>NUCLEOTIDE SEQUENCE [LARGE SCALE GENOMIC DNA]</scope>
    <source>
        <strain evidence="2">cv. Daliak</strain>
    </source>
</reference>
<organism evidence="1 2">
    <name type="scientific">Trifolium subterraneum</name>
    <name type="common">Subterranean clover</name>
    <dbReference type="NCBI Taxonomy" id="3900"/>
    <lineage>
        <taxon>Eukaryota</taxon>
        <taxon>Viridiplantae</taxon>
        <taxon>Streptophyta</taxon>
        <taxon>Embryophyta</taxon>
        <taxon>Tracheophyta</taxon>
        <taxon>Spermatophyta</taxon>
        <taxon>Magnoliopsida</taxon>
        <taxon>eudicotyledons</taxon>
        <taxon>Gunneridae</taxon>
        <taxon>Pentapetalae</taxon>
        <taxon>rosids</taxon>
        <taxon>fabids</taxon>
        <taxon>Fabales</taxon>
        <taxon>Fabaceae</taxon>
        <taxon>Papilionoideae</taxon>
        <taxon>50 kb inversion clade</taxon>
        <taxon>NPAAA clade</taxon>
        <taxon>Hologalegina</taxon>
        <taxon>IRL clade</taxon>
        <taxon>Trifolieae</taxon>
        <taxon>Trifolium</taxon>
    </lineage>
</organism>
<dbReference type="Proteomes" id="UP000242715">
    <property type="component" value="Unassembled WGS sequence"/>
</dbReference>
<sequence length="125" mass="14350">MDVMLGEINEIMKRNKYASCYSKIEKIISDRWAKMNYTIHCLGFVLTPRFYDTKYLAIPALGGITIKAPNQDKEVVTAMMEAFEKILENSEEQKLLRDQFARFHTKRGNICNGCRLIGCGNHGCH</sequence>
<dbReference type="EMBL" id="DF973741">
    <property type="protein sequence ID" value="GAU39027.1"/>
    <property type="molecule type" value="Genomic_DNA"/>
</dbReference>
<name>A0A2Z6P8S8_TRISU</name>
<gene>
    <name evidence="1" type="ORF">TSUD_59830</name>
</gene>
<dbReference type="OrthoDB" id="1426641at2759"/>
<protein>
    <recommendedName>
        <fullName evidence="3">hAT-like transposase RNase-H fold domain-containing protein</fullName>
    </recommendedName>
</protein>
<evidence type="ECO:0000313" key="2">
    <source>
        <dbReference type="Proteomes" id="UP000242715"/>
    </source>
</evidence>
<keyword evidence="2" id="KW-1185">Reference proteome</keyword>
<proteinExistence type="predicted"/>